<name>A0A1W1VST2_9FIRM</name>
<protein>
    <submittedName>
        <fullName evidence="1">Uncharacterized protein</fullName>
    </submittedName>
</protein>
<dbReference type="STRING" id="698762.SAMN00808754_1456"/>
<dbReference type="EMBL" id="LT838272">
    <property type="protein sequence ID" value="SMB96333.1"/>
    <property type="molecule type" value="Genomic_DNA"/>
</dbReference>
<gene>
    <name evidence="1" type="ORF">SAMN00808754_1456</name>
</gene>
<sequence length="65" mass="7959">MFWLYDLDELPEDLRYVLERSGGNLPRGLRKAMGLEDPLEEYWRRLRELYPDVVPEYYPYGLDLY</sequence>
<proteinExistence type="predicted"/>
<evidence type="ECO:0000313" key="2">
    <source>
        <dbReference type="Proteomes" id="UP000192569"/>
    </source>
</evidence>
<dbReference type="AlphaFoldDB" id="A0A1W1VST2"/>
<evidence type="ECO:0000313" key="1">
    <source>
        <dbReference type="EMBL" id="SMB96333.1"/>
    </source>
</evidence>
<dbReference type="RefSeq" id="WP_084665071.1">
    <property type="nucleotide sequence ID" value="NZ_LT838272.1"/>
</dbReference>
<accession>A0A1W1VST2</accession>
<dbReference type="Proteomes" id="UP000192569">
    <property type="component" value="Chromosome I"/>
</dbReference>
<keyword evidence="2" id="KW-1185">Reference proteome</keyword>
<organism evidence="1 2">
    <name type="scientific">Thermanaeromonas toyohensis ToBE</name>
    <dbReference type="NCBI Taxonomy" id="698762"/>
    <lineage>
        <taxon>Bacteria</taxon>
        <taxon>Bacillati</taxon>
        <taxon>Bacillota</taxon>
        <taxon>Clostridia</taxon>
        <taxon>Neomoorellales</taxon>
        <taxon>Neomoorellaceae</taxon>
        <taxon>Thermanaeromonas</taxon>
    </lineage>
</organism>
<reference evidence="1 2" key="1">
    <citation type="submission" date="2017-04" db="EMBL/GenBank/DDBJ databases">
        <authorList>
            <person name="Afonso C.L."/>
            <person name="Miller P.J."/>
            <person name="Scott M.A."/>
            <person name="Spackman E."/>
            <person name="Goraichik I."/>
            <person name="Dimitrov K.M."/>
            <person name="Suarez D.L."/>
            <person name="Swayne D.E."/>
        </authorList>
    </citation>
    <scope>NUCLEOTIDE SEQUENCE [LARGE SCALE GENOMIC DNA]</scope>
    <source>
        <strain evidence="1 2">ToBE</strain>
    </source>
</reference>